<dbReference type="InterPro" id="IPR023179">
    <property type="entry name" value="GTP-bd_ortho_bundle_sf"/>
</dbReference>
<proteinExistence type="predicted"/>
<reference evidence="3 4" key="1">
    <citation type="submission" date="2013-12" db="EMBL/GenBank/DDBJ databases">
        <title>Comparative genomics of relapsing fever spirochetes.</title>
        <authorList>
            <person name="Schwan T.G."/>
            <person name="Raffel S.J."/>
            <person name="Porcella S.F."/>
        </authorList>
    </citation>
    <scope>NUCLEOTIDE SEQUENCE [LARGE SCALE GENOMIC DNA]</scope>
    <source>
        <strain evidence="3 4">CR2A</strain>
    </source>
</reference>
<evidence type="ECO:0000256" key="1">
    <source>
        <dbReference type="ARBA" id="ARBA00022741"/>
    </source>
</evidence>
<sequence>MDIESASKILIKEYREGKFGKIILDLRPDNNNK</sequence>
<dbReference type="AlphaFoldDB" id="W6TJ40"/>
<organism evidence="3 4">
    <name type="scientific">Borrelia duttonii CR2A</name>
    <dbReference type="NCBI Taxonomy" id="1432657"/>
    <lineage>
        <taxon>Bacteria</taxon>
        <taxon>Pseudomonadati</taxon>
        <taxon>Spirochaetota</taxon>
        <taxon>Spirochaetia</taxon>
        <taxon>Spirochaetales</taxon>
        <taxon>Borreliaceae</taxon>
        <taxon>Borrelia</taxon>
    </lineage>
</organism>
<dbReference type="EMBL" id="AZIT01000001">
    <property type="protein sequence ID" value="ETZ18815.1"/>
    <property type="molecule type" value="Genomic_DNA"/>
</dbReference>
<name>W6TJ40_9SPIR</name>
<keyword evidence="2" id="KW-0342">GTP-binding</keyword>
<evidence type="ECO:0000313" key="4">
    <source>
        <dbReference type="Proteomes" id="UP000019148"/>
    </source>
</evidence>
<evidence type="ECO:0000313" key="3">
    <source>
        <dbReference type="EMBL" id="ETZ18815.1"/>
    </source>
</evidence>
<protein>
    <submittedName>
        <fullName evidence="3">GTP-binding protein</fullName>
    </submittedName>
</protein>
<gene>
    <name evidence="3" type="ORF">BDCR2A_00788</name>
</gene>
<accession>W6TJ40</accession>
<comment type="caution">
    <text evidence="3">The sequence shown here is derived from an EMBL/GenBank/DDBJ whole genome shotgun (WGS) entry which is preliminary data.</text>
</comment>
<evidence type="ECO:0000256" key="2">
    <source>
        <dbReference type="ARBA" id="ARBA00023134"/>
    </source>
</evidence>
<dbReference type="Gene3D" id="1.10.1580.10">
    <property type="match status" value="1"/>
</dbReference>
<dbReference type="GO" id="GO:0005525">
    <property type="term" value="F:GTP binding"/>
    <property type="evidence" value="ECO:0007669"/>
    <property type="project" value="UniProtKB-KW"/>
</dbReference>
<dbReference type="Proteomes" id="UP000019148">
    <property type="component" value="Unassembled WGS sequence"/>
</dbReference>
<keyword evidence="1" id="KW-0547">Nucleotide-binding</keyword>